<keyword evidence="3" id="KW-1185">Reference proteome</keyword>
<dbReference type="AlphaFoldDB" id="A0AAD9M649"/>
<sequence length="76" mass="8388">MDALASMTSPIPRRRKLRGSVSNPGTPFQSPMVTGSKRGIPPAIAFIQEMIGMRYPTEEAPSWGPSFHSDRVTRPF</sequence>
<dbReference type="EMBL" id="MU842824">
    <property type="protein sequence ID" value="KAK2033177.1"/>
    <property type="molecule type" value="Genomic_DNA"/>
</dbReference>
<gene>
    <name evidence="2" type="ORF">LX32DRAFT_117643</name>
</gene>
<organism evidence="2 3">
    <name type="scientific">Colletotrichum zoysiae</name>
    <dbReference type="NCBI Taxonomy" id="1216348"/>
    <lineage>
        <taxon>Eukaryota</taxon>
        <taxon>Fungi</taxon>
        <taxon>Dikarya</taxon>
        <taxon>Ascomycota</taxon>
        <taxon>Pezizomycotina</taxon>
        <taxon>Sordariomycetes</taxon>
        <taxon>Hypocreomycetidae</taxon>
        <taxon>Glomerellales</taxon>
        <taxon>Glomerellaceae</taxon>
        <taxon>Colletotrichum</taxon>
        <taxon>Colletotrichum graminicola species complex</taxon>
    </lineage>
</organism>
<protein>
    <submittedName>
        <fullName evidence="2">Uncharacterized protein</fullName>
    </submittedName>
</protein>
<dbReference type="Proteomes" id="UP001232148">
    <property type="component" value="Unassembled WGS sequence"/>
</dbReference>
<name>A0AAD9M649_9PEZI</name>
<feature type="compositionally biased region" description="Polar residues" evidence="1">
    <location>
        <begin position="20"/>
        <end position="33"/>
    </location>
</feature>
<evidence type="ECO:0000313" key="3">
    <source>
        <dbReference type="Proteomes" id="UP001232148"/>
    </source>
</evidence>
<accession>A0AAD9M649</accession>
<feature type="region of interest" description="Disordered" evidence="1">
    <location>
        <begin position="1"/>
        <end position="39"/>
    </location>
</feature>
<reference evidence="2" key="1">
    <citation type="submission" date="2021-06" db="EMBL/GenBank/DDBJ databases">
        <title>Comparative genomics, transcriptomics and evolutionary studies reveal genomic signatures of adaptation to plant cell wall in hemibiotrophic fungi.</title>
        <authorList>
            <consortium name="DOE Joint Genome Institute"/>
            <person name="Baroncelli R."/>
            <person name="Diaz J.F."/>
            <person name="Benocci T."/>
            <person name="Peng M."/>
            <person name="Battaglia E."/>
            <person name="Haridas S."/>
            <person name="Andreopoulos W."/>
            <person name="Labutti K."/>
            <person name="Pangilinan J."/>
            <person name="Floch G.L."/>
            <person name="Makela M.R."/>
            <person name="Henrissat B."/>
            <person name="Grigoriev I.V."/>
            <person name="Crouch J.A."/>
            <person name="De Vries R.P."/>
            <person name="Sukno S.A."/>
            <person name="Thon M.R."/>
        </authorList>
    </citation>
    <scope>NUCLEOTIDE SEQUENCE</scope>
    <source>
        <strain evidence="2">MAFF235873</strain>
    </source>
</reference>
<evidence type="ECO:0000256" key="1">
    <source>
        <dbReference type="SAM" id="MobiDB-lite"/>
    </source>
</evidence>
<comment type="caution">
    <text evidence="2">The sequence shown here is derived from an EMBL/GenBank/DDBJ whole genome shotgun (WGS) entry which is preliminary data.</text>
</comment>
<evidence type="ECO:0000313" key="2">
    <source>
        <dbReference type="EMBL" id="KAK2033177.1"/>
    </source>
</evidence>
<proteinExistence type="predicted"/>